<feature type="domain" description="RNA polymerase sigma-70 region 2" evidence="5">
    <location>
        <begin position="27"/>
        <end position="90"/>
    </location>
</feature>
<comment type="similarity">
    <text evidence="1">Belongs to the sigma-70 factor family. ECF subfamily.</text>
</comment>
<dbReference type="Pfam" id="PF04542">
    <property type="entry name" value="Sigma70_r2"/>
    <property type="match status" value="1"/>
</dbReference>
<evidence type="ECO:0000259" key="5">
    <source>
        <dbReference type="Pfam" id="PF04542"/>
    </source>
</evidence>
<dbReference type="PANTHER" id="PTHR43133">
    <property type="entry name" value="RNA POLYMERASE ECF-TYPE SIGMA FACTO"/>
    <property type="match status" value="1"/>
</dbReference>
<dbReference type="KEGG" id="pnd:Pla175_43400"/>
<dbReference type="OrthoDB" id="6383365at2"/>
<keyword evidence="7" id="KW-1185">Reference proteome</keyword>
<proteinExistence type="inferred from homology"/>
<protein>
    <submittedName>
        <fullName evidence="6">RNA polymerase sigma factor</fullName>
    </submittedName>
</protein>
<dbReference type="GO" id="GO:0006352">
    <property type="term" value="P:DNA-templated transcription initiation"/>
    <property type="evidence" value="ECO:0007669"/>
    <property type="project" value="InterPro"/>
</dbReference>
<name>A0A518DHH4_9BACT</name>
<dbReference type="InterPro" id="IPR013324">
    <property type="entry name" value="RNA_pol_sigma_r3/r4-like"/>
</dbReference>
<accession>A0A518DHH4</accession>
<dbReference type="SUPFAM" id="SSF88946">
    <property type="entry name" value="Sigma2 domain of RNA polymerase sigma factors"/>
    <property type="match status" value="1"/>
</dbReference>
<dbReference type="InterPro" id="IPR014284">
    <property type="entry name" value="RNA_pol_sigma-70_dom"/>
</dbReference>
<dbReference type="Proteomes" id="UP000317429">
    <property type="component" value="Chromosome"/>
</dbReference>
<dbReference type="InterPro" id="IPR007627">
    <property type="entry name" value="RNA_pol_sigma70_r2"/>
</dbReference>
<gene>
    <name evidence="6" type="ORF">Pla175_43400</name>
</gene>
<keyword evidence="2" id="KW-0805">Transcription regulation</keyword>
<evidence type="ECO:0000256" key="1">
    <source>
        <dbReference type="ARBA" id="ARBA00010641"/>
    </source>
</evidence>
<evidence type="ECO:0000256" key="2">
    <source>
        <dbReference type="ARBA" id="ARBA00023015"/>
    </source>
</evidence>
<dbReference type="Gene3D" id="1.10.10.10">
    <property type="entry name" value="Winged helix-like DNA-binding domain superfamily/Winged helix DNA-binding domain"/>
    <property type="match status" value="1"/>
</dbReference>
<dbReference type="InterPro" id="IPR013325">
    <property type="entry name" value="RNA_pol_sigma_r2"/>
</dbReference>
<organism evidence="6 7">
    <name type="scientific">Pirellulimonas nuda</name>
    <dbReference type="NCBI Taxonomy" id="2528009"/>
    <lineage>
        <taxon>Bacteria</taxon>
        <taxon>Pseudomonadati</taxon>
        <taxon>Planctomycetota</taxon>
        <taxon>Planctomycetia</taxon>
        <taxon>Pirellulales</taxon>
        <taxon>Lacipirellulaceae</taxon>
        <taxon>Pirellulimonas</taxon>
    </lineage>
</organism>
<evidence type="ECO:0000256" key="3">
    <source>
        <dbReference type="ARBA" id="ARBA00023082"/>
    </source>
</evidence>
<evidence type="ECO:0000313" key="7">
    <source>
        <dbReference type="Proteomes" id="UP000317429"/>
    </source>
</evidence>
<dbReference type="PANTHER" id="PTHR43133:SF51">
    <property type="entry name" value="RNA POLYMERASE SIGMA FACTOR"/>
    <property type="match status" value="1"/>
</dbReference>
<dbReference type="RefSeq" id="WP_145290396.1">
    <property type="nucleotide sequence ID" value="NZ_CP036291.1"/>
</dbReference>
<evidence type="ECO:0000256" key="4">
    <source>
        <dbReference type="ARBA" id="ARBA00023163"/>
    </source>
</evidence>
<keyword evidence="3" id="KW-0731">Sigma factor</keyword>
<dbReference type="EMBL" id="CP036291">
    <property type="protein sequence ID" value="QDU90926.1"/>
    <property type="molecule type" value="Genomic_DNA"/>
</dbReference>
<reference evidence="6 7" key="1">
    <citation type="submission" date="2019-02" db="EMBL/GenBank/DDBJ databases">
        <title>Deep-cultivation of Planctomycetes and their phenomic and genomic characterization uncovers novel biology.</title>
        <authorList>
            <person name="Wiegand S."/>
            <person name="Jogler M."/>
            <person name="Boedeker C."/>
            <person name="Pinto D."/>
            <person name="Vollmers J."/>
            <person name="Rivas-Marin E."/>
            <person name="Kohn T."/>
            <person name="Peeters S.H."/>
            <person name="Heuer A."/>
            <person name="Rast P."/>
            <person name="Oberbeckmann S."/>
            <person name="Bunk B."/>
            <person name="Jeske O."/>
            <person name="Meyerdierks A."/>
            <person name="Storesund J.E."/>
            <person name="Kallscheuer N."/>
            <person name="Luecker S."/>
            <person name="Lage O.M."/>
            <person name="Pohl T."/>
            <person name="Merkel B.J."/>
            <person name="Hornburger P."/>
            <person name="Mueller R.-W."/>
            <person name="Bruemmer F."/>
            <person name="Labrenz M."/>
            <person name="Spormann A.M."/>
            <person name="Op den Camp H."/>
            <person name="Overmann J."/>
            <person name="Amann R."/>
            <person name="Jetten M.S.M."/>
            <person name="Mascher T."/>
            <person name="Medema M.H."/>
            <person name="Devos D.P."/>
            <person name="Kaster A.-K."/>
            <person name="Ovreas L."/>
            <person name="Rohde M."/>
            <person name="Galperin M.Y."/>
            <person name="Jogler C."/>
        </authorList>
    </citation>
    <scope>NUCLEOTIDE SEQUENCE [LARGE SCALE GENOMIC DNA]</scope>
    <source>
        <strain evidence="6 7">Pla175</strain>
    </source>
</reference>
<dbReference type="NCBIfam" id="TIGR02937">
    <property type="entry name" value="sigma70-ECF"/>
    <property type="match status" value="1"/>
</dbReference>
<dbReference type="AlphaFoldDB" id="A0A518DHH4"/>
<dbReference type="InterPro" id="IPR039425">
    <property type="entry name" value="RNA_pol_sigma-70-like"/>
</dbReference>
<dbReference type="InterPro" id="IPR014331">
    <property type="entry name" value="RNA_pol_sigma70_ECF_RHOBA"/>
</dbReference>
<dbReference type="NCBIfam" id="TIGR02989">
    <property type="entry name" value="Sig-70_gvs1"/>
    <property type="match status" value="1"/>
</dbReference>
<keyword evidence="4" id="KW-0804">Transcription</keyword>
<sequence>MGVFTLKPEHSKNQGRKEHEFAERLQQVHVRLYSYIHMIVQDMDEADDVLQQTSIVLWRKYDAFDATRDFFGWACGVARLEARNFLRKRRTHRLVLSDQLDELMVASLQQMSDGDRDARREALAGCVAKLSKMDRGLLEQCYSKSVAVRDIARSLQRSPQSVHNSLKRVRDLLQDCIRRSLSLESF</sequence>
<dbReference type="SUPFAM" id="SSF88659">
    <property type="entry name" value="Sigma3 and sigma4 domains of RNA polymerase sigma factors"/>
    <property type="match status" value="1"/>
</dbReference>
<dbReference type="Gene3D" id="1.10.1740.10">
    <property type="match status" value="1"/>
</dbReference>
<evidence type="ECO:0000313" key="6">
    <source>
        <dbReference type="EMBL" id="QDU90926.1"/>
    </source>
</evidence>
<dbReference type="GO" id="GO:0016987">
    <property type="term" value="F:sigma factor activity"/>
    <property type="evidence" value="ECO:0007669"/>
    <property type="project" value="UniProtKB-KW"/>
</dbReference>
<dbReference type="InterPro" id="IPR036388">
    <property type="entry name" value="WH-like_DNA-bd_sf"/>
</dbReference>